<dbReference type="EMBL" id="JBBPBF010000014">
    <property type="protein sequence ID" value="KAK7611439.1"/>
    <property type="molecule type" value="Genomic_DNA"/>
</dbReference>
<comment type="caution">
    <text evidence="2">The sequence shown here is derived from an EMBL/GenBank/DDBJ whole genome shotgun (WGS) entry which is preliminary data.</text>
</comment>
<keyword evidence="3" id="KW-1185">Reference proteome</keyword>
<accession>A0ABR1NBM6</accession>
<reference evidence="2 3" key="1">
    <citation type="submission" date="2024-04" db="EMBL/GenBank/DDBJ databases">
        <title>Phyllosticta paracitricarpa is synonymous to the EU quarantine fungus P. citricarpa based on phylogenomic analyses.</title>
        <authorList>
            <consortium name="Lawrence Berkeley National Laboratory"/>
            <person name="Van ingen-buijs V.A."/>
            <person name="Van westerhoven A.C."/>
            <person name="Haridas S."/>
            <person name="Skiadas P."/>
            <person name="Martin F."/>
            <person name="Groenewald J.Z."/>
            <person name="Crous P.W."/>
            <person name="Seidl M.F."/>
        </authorList>
    </citation>
    <scope>NUCLEOTIDE SEQUENCE [LARGE SCALE GENOMIC DNA]</scope>
    <source>
        <strain evidence="2 3">CBS 141358</strain>
    </source>
</reference>
<sequence>GADHPGASVTIEQHHLKHPNCHRGGRTASNCPLRIISISQPIALAPRTTLPEGLKRRKHVTCGPFFSAPRRAGLRACLWRSAVQALGHSGQATVNAAALSQCHPPHTSSLTLTMSQSSESLGFLKPTAANPPQHILRTKATGSGGGTHKDTMGLLKGAWSWPCCLWKGQVTADSFAGITSGFKSSLTVRALRNGLFPLNRPPSNPVPSEFRAMDSFEQMGLQDPRDVPIAGLEAPVTRLRPQDTEIIDARLGMPEDPCKPARS</sequence>
<protein>
    <submittedName>
        <fullName evidence="2">Uncharacterized protein</fullName>
    </submittedName>
</protein>
<dbReference type="Proteomes" id="UP001367316">
    <property type="component" value="Unassembled WGS sequence"/>
</dbReference>
<evidence type="ECO:0000256" key="1">
    <source>
        <dbReference type="SAM" id="MobiDB-lite"/>
    </source>
</evidence>
<gene>
    <name evidence="2" type="ORF">JOL62DRAFT_619899</name>
</gene>
<organism evidence="2 3">
    <name type="scientific">Phyllosticta paracitricarpa</name>
    <dbReference type="NCBI Taxonomy" id="2016321"/>
    <lineage>
        <taxon>Eukaryota</taxon>
        <taxon>Fungi</taxon>
        <taxon>Dikarya</taxon>
        <taxon>Ascomycota</taxon>
        <taxon>Pezizomycotina</taxon>
        <taxon>Dothideomycetes</taxon>
        <taxon>Dothideomycetes incertae sedis</taxon>
        <taxon>Botryosphaeriales</taxon>
        <taxon>Phyllostictaceae</taxon>
        <taxon>Phyllosticta</taxon>
    </lineage>
</organism>
<proteinExistence type="predicted"/>
<feature type="region of interest" description="Disordered" evidence="1">
    <location>
        <begin position="1"/>
        <end position="24"/>
    </location>
</feature>
<evidence type="ECO:0000313" key="3">
    <source>
        <dbReference type="Proteomes" id="UP001367316"/>
    </source>
</evidence>
<feature type="compositionally biased region" description="Basic residues" evidence="1">
    <location>
        <begin position="15"/>
        <end position="24"/>
    </location>
</feature>
<name>A0ABR1NBM6_9PEZI</name>
<feature type="non-terminal residue" evidence="2">
    <location>
        <position position="1"/>
    </location>
</feature>
<evidence type="ECO:0000313" key="2">
    <source>
        <dbReference type="EMBL" id="KAK7611439.1"/>
    </source>
</evidence>